<keyword evidence="2" id="KW-1185">Reference proteome</keyword>
<sequence length="174" mass="20403">MPMGSPYPEGYPEKFQPVSLLLKVQYQVIPWLRQNAVESCMRKKKKQARLMWLDDADDWLNTVIMHIETQPLFAVRILDQNFVQTGSLAGSEQSISYRHRGQPWLDVIRYILKELLADLSTIQPAPKQHRKWKSLVETLLAGFPARPVKWVQGDDLIWIKEEGRYEVRKKKEDT</sequence>
<accession>A0A5C5X4Q9</accession>
<name>A0A5C5X4Q9_9PLAN</name>
<dbReference type="EMBL" id="SIHI01000001">
    <property type="protein sequence ID" value="TWT58097.1"/>
    <property type="molecule type" value="Genomic_DNA"/>
</dbReference>
<proteinExistence type="predicted"/>
<dbReference type="AlphaFoldDB" id="A0A5C5X4Q9"/>
<gene>
    <name evidence="1" type="ORF">KOR42_14680</name>
</gene>
<organism evidence="1 2">
    <name type="scientific">Thalassoglobus neptunius</name>
    <dbReference type="NCBI Taxonomy" id="1938619"/>
    <lineage>
        <taxon>Bacteria</taxon>
        <taxon>Pseudomonadati</taxon>
        <taxon>Planctomycetota</taxon>
        <taxon>Planctomycetia</taxon>
        <taxon>Planctomycetales</taxon>
        <taxon>Planctomycetaceae</taxon>
        <taxon>Thalassoglobus</taxon>
    </lineage>
</organism>
<evidence type="ECO:0000313" key="2">
    <source>
        <dbReference type="Proteomes" id="UP000317243"/>
    </source>
</evidence>
<protein>
    <submittedName>
        <fullName evidence="1">Uncharacterized protein</fullName>
    </submittedName>
</protein>
<evidence type="ECO:0000313" key="1">
    <source>
        <dbReference type="EMBL" id="TWT58097.1"/>
    </source>
</evidence>
<dbReference type="Proteomes" id="UP000317243">
    <property type="component" value="Unassembled WGS sequence"/>
</dbReference>
<comment type="caution">
    <text evidence="1">The sequence shown here is derived from an EMBL/GenBank/DDBJ whole genome shotgun (WGS) entry which is preliminary data.</text>
</comment>
<reference evidence="1 2" key="1">
    <citation type="submission" date="2019-02" db="EMBL/GenBank/DDBJ databases">
        <title>Deep-cultivation of Planctomycetes and their phenomic and genomic characterization uncovers novel biology.</title>
        <authorList>
            <person name="Wiegand S."/>
            <person name="Jogler M."/>
            <person name="Boedeker C."/>
            <person name="Pinto D."/>
            <person name="Vollmers J."/>
            <person name="Rivas-Marin E."/>
            <person name="Kohn T."/>
            <person name="Peeters S.H."/>
            <person name="Heuer A."/>
            <person name="Rast P."/>
            <person name="Oberbeckmann S."/>
            <person name="Bunk B."/>
            <person name="Jeske O."/>
            <person name="Meyerdierks A."/>
            <person name="Storesund J.E."/>
            <person name="Kallscheuer N."/>
            <person name="Luecker S."/>
            <person name="Lage O.M."/>
            <person name="Pohl T."/>
            <person name="Merkel B.J."/>
            <person name="Hornburger P."/>
            <person name="Mueller R.-W."/>
            <person name="Bruemmer F."/>
            <person name="Labrenz M."/>
            <person name="Spormann A.M."/>
            <person name="Op Den Camp H."/>
            <person name="Overmann J."/>
            <person name="Amann R."/>
            <person name="Jetten M.S.M."/>
            <person name="Mascher T."/>
            <person name="Medema M.H."/>
            <person name="Devos D.P."/>
            <person name="Kaster A.-K."/>
            <person name="Ovreas L."/>
            <person name="Rohde M."/>
            <person name="Galperin M.Y."/>
            <person name="Jogler C."/>
        </authorList>
    </citation>
    <scope>NUCLEOTIDE SEQUENCE [LARGE SCALE GENOMIC DNA]</scope>
    <source>
        <strain evidence="1 2">KOR42</strain>
    </source>
</reference>